<dbReference type="Proteomes" id="UP000243006">
    <property type="component" value="Unassembled WGS sequence"/>
</dbReference>
<dbReference type="AlphaFoldDB" id="A0A1Y3EUU9"/>
<reference evidence="2 3" key="1">
    <citation type="submission" date="2015-04" db="EMBL/GenBank/DDBJ databases">
        <title>Draft genome of the roundworm Trichinella nativa.</title>
        <authorList>
            <person name="Mitreva M."/>
        </authorList>
    </citation>
    <scope>NUCLEOTIDE SEQUENCE [LARGE SCALE GENOMIC DNA]</scope>
    <source>
        <strain evidence="2 3">ISS45</strain>
    </source>
</reference>
<sequence>MSTERELASSLPISSEALGSDPASEYSAISSSMDTSAGDMDSELMDSLVRDVRRLSETLTELGIALEQPTGLCAEDSATDADNNSKEVEKRNIIKSFVFQFACFHKMARPPKFLL</sequence>
<evidence type="ECO:0000313" key="3">
    <source>
        <dbReference type="Proteomes" id="UP000243006"/>
    </source>
</evidence>
<name>A0A1Y3EUU9_9BILA</name>
<feature type="region of interest" description="Disordered" evidence="1">
    <location>
        <begin position="1"/>
        <end position="40"/>
    </location>
</feature>
<gene>
    <name evidence="2" type="ORF">D917_05861</name>
</gene>
<proteinExistence type="predicted"/>
<evidence type="ECO:0000313" key="2">
    <source>
        <dbReference type="EMBL" id="OUC48933.1"/>
    </source>
</evidence>
<dbReference type="EMBL" id="LVZM01001754">
    <property type="protein sequence ID" value="OUC48933.1"/>
    <property type="molecule type" value="Genomic_DNA"/>
</dbReference>
<evidence type="ECO:0000256" key="1">
    <source>
        <dbReference type="SAM" id="MobiDB-lite"/>
    </source>
</evidence>
<accession>A0A1Y3EUU9</accession>
<organism evidence="2 3">
    <name type="scientific">Trichinella nativa</name>
    <dbReference type="NCBI Taxonomy" id="6335"/>
    <lineage>
        <taxon>Eukaryota</taxon>
        <taxon>Metazoa</taxon>
        <taxon>Ecdysozoa</taxon>
        <taxon>Nematoda</taxon>
        <taxon>Enoplea</taxon>
        <taxon>Dorylaimia</taxon>
        <taxon>Trichinellida</taxon>
        <taxon>Trichinellidae</taxon>
        <taxon>Trichinella</taxon>
    </lineage>
</organism>
<comment type="caution">
    <text evidence="2">The sequence shown here is derived from an EMBL/GenBank/DDBJ whole genome shotgun (WGS) entry which is preliminary data.</text>
</comment>
<protein>
    <submittedName>
        <fullName evidence="2">Uncharacterized protein</fullName>
    </submittedName>
</protein>